<dbReference type="InterPro" id="IPR006059">
    <property type="entry name" value="SBP"/>
</dbReference>
<dbReference type="CDD" id="cd13589">
    <property type="entry name" value="PBP2_polyamine_RpCGA009"/>
    <property type="match status" value="1"/>
</dbReference>
<dbReference type="Gene3D" id="3.40.190.10">
    <property type="entry name" value="Periplasmic binding protein-like II"/>
    <property type="match status" value="2"/>
</dbReference>
<dbReference type="Proteomes" id="UP000470384">
    <property type="component" value="Unassembled WGS sequence"/>
</dbReference>
<keyword evidence="5" id="KW-1185">Reference proteome</keyword>
<evidence type="ECO:0000313" key="5">
    <source>
        <dbReference type="Proteomes" id="UP000470384"/>
    </source>
</evidence>
<proteinExistence type="predicted"/>
<dbReference type="AlphaFoldDB" id="A0A845QDG4"/>
<sequence>MTRIHRLAAAASLSLGLALGLSAGAAQAEDAITVVSWGGAYTASQVEAFHKPFTEKTGIVIQSTDYDGNVAPVKAQTLSGNVTWDVVDVELPDAIRLCDEGALELIDAAALSPAPDGTPAEEDFLDGTLYDCAVANVIWATVTAYNSTAFDGNAPTTIADFFDLDAFPGKRGMRKTARSNLEMALMADGVAPEDVYPLLETKEGRDRAFAKLDTIKDSVVWWDAGAQPPQLLADGEVVMTTAFNGRIFNAVHGEGQPFEIVWDGQVWDIDLWVIPAGTPKKAQAMEFIRFATGTEAMANQLSLIAYGPTRASALPLIGTHPDYGVEMLPNVPNAEANLTTALKTDPLFWADFSVELEQQFNAWLVD</sequence>
<dbReference type="PANTHER" id="PTHR30222:SF2">
    <property type="entry name" value="ABC TRANSPORTER SUBSTRATE-BINDING PROTEIN"/>
    <property type="match status" value="1"/>
</dbReference>
<comment type="caution">
    <text evidence="4">The sequence shown here is derived from an EMBL/GenBank/DDBJ whole genome shotgun (WGS) entry which is preliminary data.</text>
</comment>
<protein>
    <submittedName>
        <fullName evidence="4">Extracellular solute-binding protein</fullName>
    </submittedName>
</protein>
<gene>
    <name evidence="4" type="ORF">GTQ45_11445</name>
</gene>
<evidence type="ECO:0000256" key="3">
    <source>
        <dbReference type="SAM" id="SignalP"/>
    </source>
</evidence>
<evidence type="ECO:0000256" key="1">
    <source>
        <dbReference type="ARBA" id="ARBA00022729"/>
    </source>
</evidence>
<dbReference type="SUPFAM" id="SSF53850">
    <property type="entry name" value="Periplasmic binding protein-like II"/>
    <property type="match status" value="1"/>
</dbReference>
<organism evidence="4 5">
    <name type="scientific">Pyruvatibacter mobilis</name>
    <dbReference type="NCBI Taxonomy" id="1712261"/>
    <lineage>
        <taxon>Bacteria</taxon>
        <taxon>Pseudomonadati</taxon>
        <taxon>Pseudomonadota</taxon>
        <taxon>Alphaproteobacteria</taxon>
        <taxon>Hyphomicrobiales</taxon>
        <taxon>Parvibaculaceae</taxon>
        <taxon>Pyruvatibacter</taxon>
    </lineage>
</organism>
<evidence type="ECO:0000313" key="4">
    <source>
        <dbReference type="EMBL" id="NBG96348.1"/>
    </source>
</evidence>
<dbReference type="RefSeq" id="WP_160588430.1">
    <property type="nucleotide sequence ID" value="NZ_BMHN01000001.1"/>
</dbReference>
<evidence type="ECO:0000256" key="2">
    <source>
        <dbReference type="ARBA" id="ARBA00022764"/>
    </source>
</evidence>
<feature type="signal peptide" evidence="3">
    <location>
        <begin position="1"/>
        <end position="28"/>
    </location>
</feature>
<keyword evidence="2" id="KW-0574">Periplasm</keyword>
<dbReference type="Pfam" id="PF13416">
    <property type="entry name" value="SBP_bac_8"/>
    <property type="match status" value="1"/>
</dbReference>
<dbReference type="GeneID" id="300655498"/>
<reference evidence="4 5" key="1">
    <citation type="journal article" date="2016" name="Int. J. Syst. Evol. Microbiol.">
        <title>Pyruvatibacter mobilis gen. nov., sp. nov., a marine bacterium from the culture broth of Picochlorum sp. 122.</title>
        <authorList>
            <person name="Wang G."/>
            <person name="Tang M."/>
            <person name="Wu H."/>
            <person name="Dai S."/>
            <person name="Li T."/>
            <person name="Chen C."/>
            <person name="He H."/>
            <person name="Fan J."/>
            <person name="Xiang W."/>
            <person name="Li X."/>
        </authorList>
    </citation>
    <scope>NUCLEOTIDE SEQUENCE [LARGE SCALE GENOMIC DNA]</scope>
    <source>
        <strain evidence="4 5">GYP-11</strain>
    </source>
</reference>
<name>A0A845QDG4_9HYPH</name>
<accession>A0A845QDG4</accession>
<dbReference type="EMBL" id="WXYQ01000007">
    <property type="protein sequence ID" value="NBG96348.1"/>
    <property type="molecule type" value="Genomic_DNA"/>
</dbReference>
<dbReference type="OrthoDB" id="9815444at2"/>
<dbReference type="PANTHER" id="PTHR30222">
    <property type="entry name" value="SPERMIDINE/PUTRESCINE-BINDING PERIPLASMIC PROTEIN"/>
    <property type="match status" value="1"/>
</dbReference>
<keyword evidence="1 3" id="KW-0732">Signal</keyword>
<feature type="chain" id="PRO_5032950693" evidence="3">
    <location>
        <begin position="29"/>
        <end position="366"/>
    </location>
</feature>